<sequence>MGEDQKVNLKTKKIMKCPKNPNKEQHSKLLKLLLLLSDLHKDLDNLEGSCPKEFQKIPKQNPKSKGKDSKFQSKSKSTSTKSLK</sequence>
<dbReference type="HOGENOM" id="CLU_2532328_0_0_1"/>
<dbReference type="Proteomes" id="UP000000600">
    <property type="component" value="Unassembled WGS sequence"/>
</dbReference>
<gene>
    <name evidence="2" type="ORF">GSPATT00029714001</name>
</gene>
<name>A0BKL6_PARTE</name>
<dbReference type="AlphaFoldDB" id="A0BKL6"/>
<evidence type="ECO:0000256" key="1">
    <source>
        <dbReference type="SAM" id="MobiDB-lite"/>
    </source>
</evidence>
<keyword evidence="3" id="KW-1185">Reference proteome</keyword>
<protein>
    <submittedName>
        <fullName evidence="2">Uncharacterized protein</fullName>
    </submittedName>
</protein>
<feature type="compositionally biased region" description="Low complexity" evidence="1">
    <location>
        <begin position="72"/>
        <end position="84"/>
    </location>
</feature>
<evidence type="ECO:0000313" key="3">
    <source>
        <dbReference type="Proteomes" id="UP000000600"/>
    </source>
</evidence>
<reference evidence="2 3" key="1">
    <citation type="journal article" date="2006" name="Nature">
        <title>Global trends of whole-genome duplications revealed by the ciliate Paramecium tetraurelia.</title>
        <authorList>
            <consortium name="Genoscope"/>
            <person name="Aury J.-M."/>
            <person name="Jaillon O."/>
            <person name="Duret L."/>
            <person name="Noel B."/>
            <person name="Jubin C."/>
            <person name="Porcel B.M."/>
            <person name="Segurens B."/>
            <person name="Daubin V."/>
            <person name="Anthouard V."/>
            <person name="Aiach N."/>
            <person name="Arnaiz O."/>
            <person name="Billaut A."/>
            <person name="Beisson J."/>
            <person name="Blanc I."/>
            <person name="Bouhouche K."/>
            <person name="Camara F."/>
            <person name="Duharcourt S."/>
            <person name="Guigo R."/>
            <person name="Gogendeau D."/>
            <person name="Katinka M."/>
            <person name="Keller A.-M."/>
            <person name="Kissmehl R."/>
            <person name="Klotz C."/>
            <person name="Koll F."/>
            <person name="Le Moue A."/>
            <person name="Lepere C."/>
            <person name="Malinsky S."/>
            <person name="Nowacki M."/>
            <person name="Nowak J.K."/>
            <person name="Plattner H."/>
            <person name="Poulain J."/>
            <person name="Ruiz F."/>
            <person name="Serrano V."/>
            <person name="Zagulski M."/>
            <person name="Dessen P."/>
            <person name="Betermier M."/>
            <person name="Weissenbach J."/>
            <person name="Scarpelli C."/>
            <person name="Schachter V."/>
            <person name="Sperling L."/>
            <person name="Meyer E."/>
            <person name="Cohen J."/>
            <person name="Wincker P."/>
        </authorList>
    </citation>
    <scope>NUCLEOTIDE SEQUENCE [LARGE SCALE GENOMIC DNA]</scope>
    <source>
        <strain evidence="2 3">Stock d4-2</strain>
    </source>
</reference>
<feature type="region of interest" description="Disordered" evidence="1">
    <location>
        <begin position="47"/>
        <end position="84"/>
    </location>
</feature>
<evidence type="ECO:0000313" key="2">
    <source>
        <dbReference type="EMBL" id="CAK59083.1"/>
    </source>
</evidence>
<dbReference type="OMA" id="IMKCPKN"/>
<proteinExistence type="predicted"/>
<dbReference type="EMBL" id="CT868000">
    <property type="protein sequence ID" value="CAK59083.1"/>
    <property type="molecule type" value="Genomic_DNA"/>
</dbReference>
<dbReference type="GeneID" id="5012265"/>
<dbReference type="RefSeq" id="XP_001426481.1">
    <property type="nucleotide sequence ID" value="XM_001426444.1"/>
</dbReference>
<accession>A0BKL6</accession>
<dbReference type="InParanoid" id="A0BKL6"/>
<dbReference type="KEGG" id="ptm:GSPATT00029714001"/>
<organism evidence="2 3">
    <name type="scientific">Paramecium tetraurelia</name>
    <dbReference type="NCBI Taxonomy" id="5888"/>
    <lineage>
        <taxon>Eukaryota</taxon>
        <taxon>Sar</taxon>
        <taxon>Alveolata</taxon>
        <taxon>Ciliophora</taxon>
        <taxon>Intramacronucleata</taxon>
        <taxon>Oligohymenophorea</taxon>
        <taxon>Peniculida</taxon>
        <taxon>Parameciidae</taxon>
        <taxon>Paramecium</taxon>
    </lineage>
</organism>